<dbReference type="GO" id="GO:0050839">
    <property type="term" value="F:cell adhesion molecule binding"/>
    <property type="evidence" value="ECO:0007669"/>
    <property type="project" value="TreeGrafter"/>
</dbReference>
<feature type="compositionally biased region" description="Basic residues" evidence="14">
    <location>
        <begin position="145"/>
        <end position="156"/>
    </location>
</feature>
<accession>A0A8B9KB38</accession>
<dbReference type="Pfam" id="PF15636">
    <property type="entry name" value="Tox-GHH"/>
    <property type="match status" value="1"/>
</dbReference>
<dbReference type="Gene3D" id="2.120.10.30">
    <property type="entry name" value="TolB, C-terminal domain"/>
    <property type="match status" value="2"/>
</dbReference>
<dbReference type="Ensembl" id="ENSAMXT00005035459.1">
    <property type="protein sequence ID" value="ENSAMXP00005032442.1"/>
    <property type="gene ID" value="ENSAMXG00005014305.1"/>
</dbReference>
<dbReference type="Gene3D" id="2.10.25.10">
    <property type="entry name" value="Laminin"/>
    <property type="match status" value="3"/>
</dbReference>
<dbReference type="SMART" id="SM00181">
    <property type="entry name" value="EGF"/>
    <property type="match status" value="3"/>
</dbReference>
<evidence type="ECO:0000313" key="18">
    <source>
        <dbReference type="Proteomes" id="UP000694621"/>
    </source>
</evidence>
<evidence type="ECO:0000256" key="14">
    <source>
        <dbReference type="SAM" id="MobiDB-lite"/>
    </source>
</evidence>
<dbReference type="PROSITE" id="PS50026">
    <property type="entry name" value="EGF_3"/>
    <property type="match status" value="1"/>
</dbReference>
<dbReference type="PROSITE" id="PS01186">
    <property type="entry name" value="EGF_2"/>
    <property type="match status" value="2"/>
</dbReference>
<dbReference type="GO" id="GO:0046982">
    <property type="term" value="F:protein heterodimerization activity"/>
    <property type="evidence" value="ECO:0007669"/>
    <property type="project" value="TreeGrafter"/>
</dbReference>
<dbReference type="InterPro" id="IPR056823">
    <property type="entry name" value="TEN-like_YD-shell"/>
</dbReference>
<dbReference type="GO" id="GO:0005886">
    <property type="term" value="C:plasma membrane"/>
    <property type="evidence" value="ECO:0007669"/>
    <property type="project" value="UniProtKB-SubCell"/>
</dbReference>
<evidence type="ECO:0000256" key="12">
    <source>
        <dbReference type="ARBA" id="ARBA00023273"/>
    </source>
</evidence>
<keyword evidence="4" id="KW-1003">Cell membrane</keyword>
<comment type="similarity">
    <text evidence="3">Belongs to the tenascin family. Teneurin subfamily.</text>
</comment>
<dbReference type="Proteomes" id="UP000694621">
    <property type="component" value="Unplaced"/>
</dbReference>
<dbReference type="GO" id="GO:0048666">
    <property type="term" value="P:neuron development"/>
    <property type="evidence" value="ECO:0007669"/>
    <property type="project" value="TreeGrafter"/>
</dbReference>
<evidence type="ECO:0000256" key="7">
    <source>
        <dbReference type="ARBA" id="ARBA00022737"/>
    </source>
</evidence>
<dbReference type="GO" id="GO:0043005">
    <property type="term" value="C:neuron projection"/>
    <property type="evidence" value="ECO:0007669"/>
    <property type="project" value="TreeGrafter"/>
</dbReference>
<keyword evidence="10 13" id="KW-1015">Disulfide bond</keyword>
<evidence type="ECO:0000256" key="11">
    <source>
        <dbReference type="ARBA" id="ARBA00023180"/>
    </source>
</evidence>
<dbReference type="Gene3D" id="2.180.10.10">
    <property type="entry name" value="RHS repeat-associated core"/>
    <property type="match status" value="2"/>
</dbReference>
<evidence type="ECO:0000256" key="8">
    <source>
        <dbReference type="ARBA" id="ARBA00022989"/>
    </source>
</evidence>
<evidence type="ECO:0000256" key="10">
    <source>
        <dbReference type="ARBA" id="ARBA00023157"/>
    </source>
</evidence>
<feature type="disulfide bond" evidence="13">
    <location>
        <begin position="610"/>
        <end position="620"/>
    </location>
</feature>
<keyword evidence="12" id="KW-0966">Cell projection</keyword>
<evidence type="ECO:0000256" key="5">
    <source>
        <dbReference type="ARBA" id="ARBA00022536"/>
    </source>
</evidence>
<dbReference type="InterPro" id="IPR008969">
    <property type="entry name" value="CarboxyPept-like_regulatory"/>
</dbReference>
<dbReference type="PROSITE" id="PS51361">
    <property type="entry name" value="TENEURIN_N"/>
    <property type="match status" value="1"/>
</dbReference>
<dbReference type="GO" id="GO:0042803">
    <property type="term" value="F:protein homodimerization activity"/>
    <property type="evidence" value="ECO:0007669"/>
    <property type="project" value="TreeGrafter"/>
</dbReference>
<evidence type="ECO:0000256" key="1">
    <source>
        <dbReference type="ARBA" id="ARBA00004162"/>
    </source>
</evidence>
<dbReference type="Pfam" id="PF25020">
    <property type="entry name" value="TTR_TEN1-4"/>
    <property type="match status" value="1"/>
</dbReference>
<keyword evidence="9" id="KW-0472">Membrane</keyword>
<dbReference type="Pfam" id="PF25024">
    <property type="entry name" value="EGF_TEN"/>
    <property type="match status" value="1"/>
</dbReference>
<feature type="disulfide bond" evidence="13">
    <location>
        <begin position="631"/>
        <end position="640"/>
    </location>
</feature>
<evidence type="ECO:0000256" key="9">
    <source>
        <dbReference type="ARBA" id="ARBA00023136"/>
    </source>
</evidence>
<dbReference type="NCBIfam" id="TIGR03696">
    <property type="entry name" value="Rhs_assc_core"/>
    <property type="match status" value="1"/>
</dbReference>
<evidence type="ECO:0000259" key="15">
    <source>
        <dbReference type="PROSITE" id="PS50026"/>
    </source>
</evidence>
<dbReference type="InterPro" id="IPR056822">
    <property type="entry name" value="TEN_NHL"/>
</dbReference>
<evidence type="ECO:0000256" key="4">
    <source>
        <dbReference type="ARBA" id="ARBA00022475"/>
    </source>
</evidence>
<keyword evidence="7" id="KW-0677">Repeat</keyword>
<dbReference type="InterPro" id="IPR006530">
    <property type="entry name" value="YD"/>
</dbReference>
<dbReference type="InterPro" id="IPR000742">
    <property type="entry name" value="EGF"/>
</dbReference>
<dbReference type="InterPro" id="IPR028916">
    <property type="entry name" value="Tox-GHH_dom"/>
</dbReference>
<dbReference type="SUPFAM" id="SSF49464">
    <property type="entry name" value="Carboxypeptidase regulatory domain-like"/>
    <property type="match status" value="1"/>
</dbReference>
<dbReference type="PANTHER" id="PTHR11219:SF63">
    <property type="entry name" value="TENEURIN-3 ISOFORM X1"/>
    <property type="match status" value="1"/>
</dbReference>
<reference evidence="17" key="1">
    <citation type="submission" date="2025-08" db="UniProtKB">
        <authorList>
            <consortium name="Ensembl"/>
        </authorList>
    </citation>
    <scope>IDENTIFICATION</scope>
</reference>
<dbReference type="Pfam" id="PF06484">
    <property type="entry name" value="Ten_N"/>
    <property type="match status" value="2"/>
</dbReference>
<dbReference type="FunFam" id="2.120.10.30:FF:000006">
    <property type="entry name" value="Teneurin transmembrane protein 4"/>
    <property type="match status" value="1"/>
</dbReference>
<dbReference type="Pfam" id="PF25021">
    <property type="entry name" value="TEN_NHL"/>
    <property type="match status" value="1"/>
</dbReference>
<protein>
    <submittedName>
        <fullName evidence="17">Si:dkey-237h12.3</fullName>
    </submittedName>
</protein>
<feature type="compositionally biased region" description="Basic and acidic residues" evidence="14">
    <location>
        <begin position="131"/>
        <end position="144"/>
    </location>
</feature>
<evidence type="ECO:0000256" key="6">
    <source>
        <dbReference type="ARBA" id="ARBA00022692"/>
    </source>
</evidence>
<feature type="domain" description="Teneurin N-terminal" evidence="16">
    <location>
        <begin position="206"/>
        <end position="289"/>
    </location>
</feature>
<dbReference type="Pfam" id="PF24329">
    <property type="entry name" value="FN-plug_TEN1-4"/>
    <property type="match status" value="1"/>
</dbReference>
<keyword evidence="5 13" id="KW-0245">EGF-like domain</keyword>
<name>A0A8B9KB38_ASTMX</name>
<dbReference type="PANTHER" id="PTHR11219">
    <property type="entry name" value="TENEURIN AND N-ACETYLGLUCOSAMINE-1-PHOSPHODIESTER ALPHA-N-ACETYLGLUCOSAMINIDASE"/>
    <property type="match status" value="1"/>
</dbReference>
<dbReference type="SUPFAM" id="SSF63825">
    <property type="entry name" value="YWTD domain"/>
    <property type="match status" value="1"/>
</dbReference>
<evidence type="ECO:0000259" key="16">
    <source>
        <dbReference type="PROSITE" id="PS51361"/>
    </source>
</evidence>
<sequence>NETEHIRKKPLTRHLCKSWSQLSNTANGKINYMLMLKLSTLFASRPAGQTLSLRQLGICGPAPRRGLSFCAETGLHHHVQPAGPDHLQNMGGGISPDCAIRLWGRGMKPHGHDSRMSSQSNSALTLTDTEQDNKSDHDSGEYTHKHTHTHTHTHTYLHTRSGIMTVLTFIYFFSPTDQQAPPPLPPAPYQHKQHPSITSLANQTTELQSASECVQLQENWVLGSNVGLESRHFLLKTGTGSASLFTTPNPGYTMATGVYSPPARPLPRNNLTRGAFKFKKSPKHCSWKCTALSAVGVATLTCIVSHDFCHVLWKLKNPMLDSGQVEVGQQVGQAVPPAVFWRTNMEMERPRFLKFNISIQKNALIGVYGRKGLPPSHTQYDFVELLDGSRLITRERVQLDPDLRDGTERPVSVQHAGFIQFLQAGVWHLAFYNDGRNVEPVSYNTMVLGEFTFMFAQIKTETEIVALCVKTKQYSAQVCVCGKLLNSAANQYSGHPGGTGGAFWVHCSGHGTFQSETSTCVCEANWTGPDCSSELCTPDCSAHGVCIGGVCRCTEGWAGPGCEEAECVPRCGEHGVCREGKCECEQGWTGERCNIGELITAAGVNPENSCPGLCNNNGRCVLDQNGWHCLCQSGWRGAGCDVAMETLCSDGKDNEGDGLLDCMDPDCCLQSSCQDQPYCKGAPDPTATPQPPQTPTSSLTLAFYQRVSFLAASGGTHRIPGENPFNSSLVSVVRGQVVTEDGTPLIGVNVSLLHYPQHGYTITRQDGMFDLLANGGASLTLRFIRPPFPPVHRTVWLPWGVFYVMDRLVMRREERETPTCELNGLVRPAPQITSSPLSTYFSSAPEANPIIPETQVLHEQISIPGSDLSLVYLSSRASAYKPVLKVVMTGSSVPFGLAVVHLMVAVEGRMFQKQFPASPRLSFTFIWDKTDAYGQRVYGLAEAVVSVGFEYESCLGVVLWEKRSAKLQGYELEASSMGGWTLDKHHILDLQNGILYKGSGENVFLSQLPPVISTIMGNGRRRSISCPSCNAQAEGNKLLAPVALAWGRDGSLYVGDFNYIRRIYPSGNVSSVMELSNNPAHRYYLTTDPVTGQLYVSDTNSRRIYRPRVLTANAEPQQNVEIVAGTGDHCLPFDEGQCGDGGPATEALLTGPKGIAVDKNGLIYFVDGTVIRKVDQNGVISTLLGSNDLASARPLNCDAVMDIQEVSLEWPTDLAVSPLDNSVFVLDGSVVLRITEEGQVSVAAGRPLHCPMPVSDRSVMDIQLATQTHLESPSAITVSFSGVLHIAETDERKMSQIRSVAPDGEITHLAGVPSDCDCKTDVNCDCYLTGDGFAKDARLSGPSSLVAGPDGTLYVADLGNIRIRSIGTSRAPLNTLGLYEVASTAEQEVYMFDVNGTHQHTVSLVTGDYRYNFSYSNEGDLTAVTDCHGNTLRIRRDASRQPVRIVAPDNQVVWLSMGSSGGLKSLGTQGRDHVLLTYHGNSGLLATKSIANGWTTFYDYDTEGKLTNVTFPTGVVSSLVSDVGSISTVETESSEREEQATISSNQTAIQTVLTLQQDQLRTSYVERYDNSLWILQASGLNTHFQTEPHILCGASSPTVARRNITLPDDAGQNLVEWRFRKEQARSKVTVFGRKLRVNGRNILSVDYDRTLRTERIYDDHRKFLLKIGYDTAGQPALWMPSSKLLPVNLTRRSNGQLSAIQWGAVSERLEHDEQGRVRSRVFPDGKTWSYTYLEKSMVLILASQRQYTFEYNSDGGLSAVTMPSVARYTMETVRSITYYRNLYHSPESNASVAVDYSEDGRLIRVLQTGTGRRVLYRYRWHNKLAEVLYDSTRVSFTYDETAGVLKTVNLQSEGFICTIRYRQLGPLVDRQIYRFSEDGMVSARFDYAYDGSLRVTSIQGVINETPLPIDLYQYDDISGKVEQFGKFGVIYYDINQIISTSVMTYTKHFDGHGRIQEIQYELFRTLLFWITVQYDDMGRVTFREMKIGPFANATKYGYEYDVDGQLQAVYLNDKMTWRYSYDLNGNIHLLSPASNARILPLRYDLRDRITRLGDLQYELDEDGFLRQRGAEVFQYNSNGQLERIYSKASGWTVQHRYDGLGRRVSTKSSLGQHLQYFYADLSHPSRITHVYNHSSSDITSLYYDLQGHLFAMEISSGAEFYIACDNTGTPLSVFGSDGALLKQVHYTAYGEIYSDTNPDLQLVLGFQGGLFDPLSKLVHFGTRDYDIMSGRWTAPDVTVWERMNKDPAPFNLYIFRNNDPISKVQDVREYITDVNCWLVTFGFHLHNSIPGFPVPNSGMTQPFYELTKSDVSFAIQQQVIRQAKAFLAFERMPPAQLSQTRRQDKPWLWFASSDSLIGRGVMLAIYRGTVVTRALSIANEDCVKVANILNGALYLKDLHFIFEGRDTHYFIKTGAPEADLAALRLTTGQKELENGVNVSVSQSTAVLAGRTRRFADVELRRGSLALHIRYGASLDEERVRVLELARQRALAGAWARELQRVKDGEVGIRLWTEGEKRQLLSGGRVQGYDGYYVLSVEQYPELADNVNNIHFLRQNEIGKR</sequence>
<dbReference type="CDD" id="cd00054">
    <property type="entry name" value="EGF_CA"/>
    <property type="match status" value="1"/>
</dbReference>
<keyword evidence="6" id="KW-0812">Transmembrane</keyword>
<dbReference type="InterPro" id="IPR057627">
    <property type="entry name" value="FN-plug_TEN1-4"/>
</dbReference>
<evidence type="ECO:0000313" key="17">
    <source>
        <dbReference type="Ensembl" id="ENSAMXP00005032442.1"/>
    </source>
</evidence>
<comment type="caution">
    <text evidence="13">Lacks conserved residue(s) required for the propagation of feature annotation.</text>
</comment>
<feature type="compositionally biased region" description="Polar residues" evidence="14">
    <location>
        <begin position="116"/>
        <end position="128"/>
    </location>
</feature>
<comment type="subcellular location">
    <subcellularLocation>
        <location evidence="1">Cell membrane</location>
        <topology evidence="1">Single-pass membrane protein</topology>
    </subcellularLocation>
    <subcellularLocation>
        <location evidence="2">Cell projection</location>
    </subcellularLocation>
</comment>
<dbReference type="InterPro" id="IPR051216">
    <property type="entry name" value="Teneurin"/>
</dbReference>
<dbReference type="Pfam" id="PF25023">
    <property type="entry name" value="TEN_YD-shell"/>
    <property type="match status" value="1"/>
</dbReference>
<dbReference type="Pfam" id="PF23538">
    <property type="entry name" value="Teneurin_ABD"/>
    <property type="match status" value="1"/>
</dbReference>
<dbReference type="InterPro" id="IPR056820">
    <property type="entry name" value="TEN_TTR-like"/>
</dbReference>
<dbReference type="FunFam" id="2.180.10.10:FF:000001">
    <property type="entry name" value="Teneurin transmembrane protein 4"/>
    <property type="match status" value="1"/>
</dbReference>
<dbReference type="Pfam" id="PF23093">
    <property type="entry name" value="GBD_Tenm3"/>
    <property type="match status" value="1"/>
</dbReference>
<dbReference type="NCBIfam" id="TIGR01643">
    <property type="entry name" value="YD_repeat_2x"/>
    <property type="match status" value="1"/>
</dbReference>
<keyword evidence="8" id="KW-1133">Transmembrane helix</keyword>
<dbReference type="FunFam" id="2.10.25.10:FF:000016">
    <property type="entry name" value="Teneurin transmembrane protein 2"/>
    <property type="match status" value="1"/>
</dbReference>
<evidence type="ECO:0000256" key="3">
    <source>
        <dbReference type="ARBA" id="ARBA00009385"/>
    </source>
</evidence>
<feature type="region of interest" description="Disordered" evidence="14">
    <location>
        <begin position="105"/>
        <end position="156"/>
    </location>
</feature>
<dbReference type="InterPro" id="IPR009471">
    <property type="entry name" value="Ten_N"/>
</dbReference>
<dbReference type="InterPro" id="IPR022385">
    <property type="entry name" value="Rhs_assc_core"/>
</dbReference>
<dbReference type="PROSITE" id="PS00022">
    <property type="entry name" value="EGF_1"/>
    <property type="match status" value="2"/>
</dbReference>
<dbReference type="SUPFAM" id="SSF101898">
    <property type="entry name" value="NHL repeat"/>
    <property type="match status" value="1"/>
</dbReference>
<proteinExistence type="inferred from homology"/>
<organism evidence="17 18">
    <name type="scientific">Astyanax mexicanus</name>
    <name type="common">Blind cave fish</name>
    <name type="synonym">Astyanax fasciatus mexicanus</name>
    <dbReference type="NCBI Taxonomy" id="7994"/>
    <lineage>
        <taxon>Eukaryota</taxon>
        <taxon>Metazoa</taxon>
        <taxon>Chordata</taxon>
        <taxon>Craniata</taxon>
        <taxon>Vertebrata</taxon>
        <taxon>Euteleostomi</taxon>
        <taxon>Actinopterygii</taxon>
        <taxon>Neopterygii</taxon>
        <taxon>Teleostei</taxon>
        <taxon>Ostariophysi</taxon>
        <taxon>Characiformes</taxon>
        <taxon>Characoidei</taxon>
        <taxon>Acestrorhamphidae</taxon>
        <taxon>Acestrorhamphinae</taxon>
        <taxon>Astyanax</taxon>
    </lineage>
</organism>
<dbReference type="InterPro" id="IPR011042">
    <property type="entry name" value="6-blade_b-propeller_TolB-like"/>
</dbReference>
<keyword evidence="11" id="KW-0325">Glycoprotein</keyword>
<evidence type="ECO:0000256" key="13">
    <source>
        <dbReference type="PROSITE-ProRule" id="PRU00076"/>
    </source>
</evidence>
<evidence type="ECO:0000256" key="2">
    <source>
        <dbReference type="ARBA" id="ARBA00004316"/>
    </source>
</evidence>
<dbReference type="GO" id="GO:0007157">
    <property type="term" value="P:heterophilic cell-cell adhesion via plasma membrane cell adhesion molecules"/>
    <property type="evidence" value="ECO:0007669"/>
    <property type="project" value="TreeGrafter"/>
</dbReference>
<dbReference type="GO" id="GO:0007165">
    <property type="term" value="P:signal transduction"/>
    <property type="evidence" value="ECO:0007669"/>
    <property type="project" value="InterPro"/>
</dbReference>
<dbReference type="InterPro" id="IPR057629">
    <property type="entry name" value="Teneurin1-4_GBD"/>
</dbReference>
<feature type="domain" description="EGF-like" evidence="15">
    <location>
        <begin position="606"/>
        <end position="641"/>
    </location>
</feature>